<sequence length="261" mass="27554">MRLGFIGTGVITEAIISGLLRTESDVTGFLVSERNRSISARLAKASDRVRICPENQEIVDQSDLVVLAVRPQDAKAVLSPLRFAEGQHVCSLIATVEAETLEEWVGTPLRAFRAIPLPSVAALRGVTALYPEDPVGVRIFAPLGSAVGARNLDEFDAFATASSLMGTYFGVLETATDWLCDSGIEPETAQKYLAPVFLGLALTANEADGTSFATLREEHSTPGGLNEQVFATFAANGGTDALRGALDAVGARVKAGRSDST</sequence>
<keyword evidence="2" id="KW-0521">NADP</keyword>
<dbReference type="NCBIfam" id="NF005063">
    <property type="entry name" value="PRK06476.1"/>
    <property type="match status" value="1"/>
</dbReference>
<dbReference type="EMBL" id="PVTD01000008">
    <property type="protein sequence ID" value="PRY21914.1"/>
    <property type="molecule type" value="Genomic_DNA"/>
</dbReference>
<accession>A0A2T0RL50</accession>
<dbReference type="PANTHER" id="PTHR11645">
    <property type="entry name" value="PYRROLINE-5-CARBOXYLATE REDUCTASE"/>
    <property type="match status" value="1"/>
</dbReference>
<dbReference type="SUPFAM" id="SSF51735">
    <property type="entry name" value="NAD(P)-binding Rossmann-fold domains"/>
    <property type="match status" value="1"/>
</dbReference>
<dbReference type="SUPFAM" id="SSF48179">
    <property type="entry name" value="6-phosphogluconate dehydrogenase C-terminal domain-like"/>
    <property type="match status" value="1"/>
</dbReference>
<dbReference type="OrthoDB" id="9805754at2"/>
<dbReference type="PIRSF" id="PIRSF000193">
    <property type="entry name" value="Pyrrol-5-carb_rd"/>
    <property type="match status" value="1"/>
</dbReference>
<dbReference type="InterPro" id="IPR036291">
    <property type="entry name" value="NAD(P)-bd_dom_sf"/>
</dbReference>
<evidence type="ECO:0000259" key="4">
    <source>
        <dbReference type="Pfam" id="PF14748"/>
    </source>
</evidence>
<dbReference type="InterPro" id="IPR008927">
    <property type="entry name" value="6-PGluconate_DH-like_C_sf"/>
</dbReference>
<feature type="domain" description="Pyrroline-5-carboxylate reductase catalytic N-terminal" evidence="3">
    <location>
        <begin position="2"/>
        <end position="92"/>
    </location>
</feature>
<proteinExistence type="inferred from homology"/>
<name>A0A2T0RL50_9RHOB</name>
<comment type="caution">
    <text evidence="5">The sequence shown here is derived from an EMBL/GenBank/DDBJ whole genome shotgun (WGS) entry which is preliminary data.</text>
</comment>
<protein>
    <submittedName>
        <fullName evidence="5">Pyrroline-5-carboxylate reductase</fullName>
    </submittedName>
</protein>
<evidence type="ECO:0000256" key="2">
    <source>
        <dbReference type="PIRSR" id="PIRSR000193-1"/>
    </source>
</evidence>
<evidence type="ECO:0000256" key="1">
    <source>
        <dbReference type="ARBA" id="ARBA00005525"/>
    </source>
</evidence>
<keyword evidence="6" id="KW-1185">Reference proteome</keyword>
<dbReference type="GO" id="GO:0055129">
    <property type="term" value="P:L-proline biosynthetic process"/>
    <property type="evidence" value="ECO:0007669"/>
    <property type="project" value="TreeGrafter"/>
</dbReference>
<evidence type="ECO:0000313" key="6">
    <source>
        <dbReference type="Proteomes" id="UP000239480"/>
    </source>
</evidence>
<dbReference type="Pfam" id="PF03807">
    <property type="entry name" value="F420_oxidored"/>
    <property type="match status" value="1"/>
</dbReference>
<feature type="domain" description="Pyrroline-5-carboxylate reductase dimerisation" evidence="4">
    <location>
        <begin position="158"/>
        <end position="252"/>
    </location>
</feature>
<dbReference type="GO" id="GO:0004735">
    <property type="term" value="F:pyrroline-5-carboxylate reductase activity"/>
    <property type="evidence" value="ECO:0007669"/>
    <property type="project" value="InterPro"/>
</dbReference>
<feature type="binding site" evidence="2">
    <location>
        <position position="55"/>
    </location>
    <ligand>
        <name>NADPH</name>
        <dbReference type="ChEBI" id="CHEBI:57783"/>
    </ligand>
</feature>
<evidence type="ECO:0000313" key="5">
    <source>
        <dbReference type="EMBL" id="PRY21914.1"/>
    </source>
</evidence>
<organism evidence="5 6">
    <name type="scientific">Aliiruegeria haliotis</name>
    <dbReference type="NCBI Taxonomy" id="1280846"/>
    <lineage>
        <taxon>Bacteria</taxon>
        <taxon>Pseudomonadati</taxon>
        <taxon>Pseudomonadota</taxon>
        <taxon>Alphaproteobacteria</taxon>
        <taxon>Rhodobacterales</taxon>
        <taxon>Roseobacteraceae</taxon>
        <taxon>Aliiruegeria</taxon>
    </lineage>
</organism>
<dbReference type="InterPro" id="IPR028939">
    <property type="entry name" value="P5C_Rdtase_cat_N"/>
</dbReference>
<dbReference type="InterPro" id="IPR000304">
    <property type="entry name" value="Pyrroline-COOH_reductase"/>
</dbReference>
<dbReference type="RefSeq" id="WP_106206538.1">
    <property type="nucleotide sequence ID" value="NZ_PVTD01000008.1"/>
</dbReference>
<dbReference type="Pfam" id="PF14748">
    <property type="entry name" value="P5CR_dimer"/>
    <property type="match status" value="1"/>
</dbReference>
<dbReference type="InterPro" id="IPR029036">
    <property type="entry name" value="P5CR_dimer"/>
</dbReference>
<comment type="similarity">
    <text evidence="1">Belongs to the pyrroline-5-carboxylate reductase family.</text>
</comment>
<evidence type="ECO:0000259" key="3">
    <source>
        <dbReference type="Pfam" id="PF03807"/>
    </source>
</evidence>
<dbReference type="Gene3D" id="1.10.3730.10">
    <property type="entry name" value="ProC C-terminal domain-like"/>
    <property type="match status" value="1"/>
</dbReference>
<dbReference type="Gene3D" id="3.40.50.720">
    <property type="entry name" value="NAD(P)-binding Rossmann-like Domain"/>
    <property type="match status" value="1"/>
</dbReference>
<dbReference type="Proteomes" id="UP000239480">
    <property type="component" value="Unassembled WGS sequence"/>
</dbReference>
<dbReference type="AlphaFoldDB" id="A0A2T0RL50"/>
<dbReference type="PANTHER" id="PTHR11645:SF13">
    <property type="entry name" value="PYRROLINE-5-CARBOXYLATE REDUCTASE CATALYTIC N-TERMINAL DOMAIN-CONTAINING PROTEIN"/>
    <property type="match status" value="1"/>
</dbReference>
<gene>
    <name evidence="5" type="ORF">CLV78_108187</name>
</gene>
<reference evidence="5 6" key="1">
    <citation type="submission" date="2018-03" db="EMBL/GenBank/DDBJ databases">
        <title>Genomic Encyclopedia of Archaeal and Bacterial Type Strains, Phase II (KMG-II): from individual species to whole genera.</title>
        <authorList>
            <person name="Goeker M."/>
        </authorList>
    </citation>
    <scope>NUCLEOTIDE SEQUENCE [LARGE SCALE GENOMIC DNA]</scope>
    <source>
        <strain evidence="5 6">DSM 29328</strain>
    </source>
</reference>
<feature type="binding site" evidence="2">
    <location>
        <begin position="68"/>
        <end position="71"/>
    </location>
    <ligand>
        <name>NADP(+)</name>
        <dbReference type="ChEBI" id="CHEBI:58349"/>
    </ligand>
</feature>